<comment type="caution">
    <text evidence="2">The sequence shown here is derived from an EMBL/GenBank/DDBJ whole genome shotgun (WGS) entry which is preliminary data.</text>
</comment>
<evidence type="ECO:0000259" key="1">
    <source>
        <dbReference type="Pfam" id="PF01872"/>
    </source>
</evidence>
<dbReference type="Proteomes" id="UP000619078">
    <property type="component" value="Unassembled WGS sequence"/>
</dbReference>
<dbReference type="InterPro" id="IPR002734">
    <property type="entry name" value="RibDG_C"/>
</dbReference>
<dbReference type="GO" id="GO:0009231">
    <property type="term" value="P:riboflavin biosynthetic process"/>
    <property type="evidence" value="ECO:0007669"/>
    <property type="project" value="InterPro"/>
</dbReference>
<evidence type="ECO:0000313" key="3">
    <source>
        <dbReference type="Proteomes" id="UP000619078"/>
    </source>
</evidence>
<feature type="domain" description="Bacterial bifunctional deaminase-reductase C-terminal" evidence="1">
    <location>
        <begin position="4"/>
        <end position="183"/>
    </location>
</feature>
<organism evidence="2 3">
    <name type="scientific">Mucilaginibacter glaciei</name>
    <dbReference type="NCBI Taxonomy" id="2772109"/>
    <lineage>
        <taxon>Bacteria</taxon>
        <taxon>Pseudomonadati</taxon>
        <taxon>Bacteroidota</taxon>
        <taxon>Sphingobacteriia</taxon>
        <taxon>Sphingobacteriales</taxon>
        <taxon>Sphingobacteriaceae</taxon>
        <taxon>Mucilaginibacter</taxon>
    </lineage>
</organism>
<dbReference type="GO" id="GO:0008703">
    <property type="term" value="F:5-amino-6-(5-phosphoribosylamino)uracil reductase activity"/>
    <property type="evidence" value="ECO:0007669"/>
    <property type="project" value="InterPro"/>
</dbReference>
<dbReference type="SUPFAM" id="SSF53597">
    <property type="entry name" value="Dihydrofolate reductase-like"/>
    <property type="match status" value="1"/>
</dbReference>
<reference evidence="2" key="1">
    <citation type="submission" date="2020-09" db="EMBL/GenBank/DDBJ databases">
        <title>Novel species of Mucilaginibacter isolated from a glacier on the Tibetan Plateau.</title>
        <authorList>
            <person name="Liu Q."/>
            <person name="Xin Y.-H."/>
        </authorList>
    </citation>
    <scope>NUCLEOTIDE SEQUENCE</scope>
    <source>
        <strain evidence="2">ZB1P21</strain>
    </source>
</reference>
<dbReference type="PANTHER" id="PTHR38011">
    <property type="entry name" value="DIHYDROFOLATE REDUCTASE FAMILY PROTEIN (AFU_ORTHOLOGUE AFUA_8G06820)"/>
    <property type="match status" value="1"/>
</dbReference>
<name>A0A926NRZ0_9SPHI</name>
<dbReference type="AlphaFoldDB" id="A0A926NRZ0"/>
<dbReference type="InterPro" id="IPR024072">
    <property type="entry name" value="DHFR-like_dom_sf"/>
</dbReference>
<dbReference type="Gene3D" id="3.40.430.10">
    <property type="entry name" value="Dihydrofolate Reductase, subunit A"/>
    <property type="match status" value="1"/>
</dbReference>
<dbReference type="InterPro" id="IPR050765">
    <property type="entry name" value="Riboflavin_Biosynth_HTPR"/>
</dbReference>
<proteinExistence type="predicted"/>
<evidence type="ECO:0000313" key="2">
    <source>
        <dbReference type="EMBL" id="MBD1392835.1"/>
    </source>
</evidence>
<dbReference type="RefSeq" id="WP_191162133.1">
    <property type="nucleotide sequence ID" value="NZ_JACWMX010000002.1"/>
</dbReference>
<gene>
    <name evidence="2" type="ORF">IDJ76_06990</name>
</gene>
<dbReference type="Pfam" id="PF01872">
    <property type="entry name" value="RibD_C"/>
    <property type="match status" value="1"/>
</dbReference>
<dbReference type="EMBL" id="JACWMX010000002">
    <property type="protein sequence ID" value="MBD1392835.1"/>
    <property type="molecule type" value="Genomic_DNA"/>
</dbReference>
<protein>
    <submittedName>
        <fullName evidence="2">Dihydrofolate reductase</fullName>
    </submittedName>
</protein>
<sequence length="190" mass="21445">MRRLIVSINVTLNGMMAGPHGEMDWHMPYWDDEMSHHAAEQLGSADTLLLGRITYQGMAAYWHGKPAYFGARADIDYAEMMNSHHKVVFSKSLIQLNGWHNSRLAVNTLAHEVKALKQLPGKDILVYGSGKLVMALIQRNLVDEYRLWVYPVVLNNGRLLFKGLQKRVGLKPAQVKVFGNGVVILSYELT</sequence>
<accession>A0A926NRZ0</accession>
<keyword evidence="3" id="KW-1185">Reference proteome</keyword>
<dbReference type="PANTHER" id="PTHR38011:SF11">
    <property type="entry name" value="2,5-DIAMINO-6-RIBOSYLAMINO-4(3H)-PYRIMIDINONE 5'-PHOSPHATE REDUCTASE"/>
    <property type="match status" value="1"/>
</dbReference>